<gene>
    <name evidence="1" type="ORF">VD17_02800</name>
</gene>
<dbReference type="RefSeq" id="WP_046052564.1">
    <property type="nucleotide sequence ID" value="NZ_LACH01000002.1"/>
</dbReference>
<evidence type="ECO:0000313" key="1">
    <source>
        <dbReference type="EMBL" id="KJZ67639.1"/>
    </source>
</evidence>
<dbReference type="InterPro" id="IPR032675">
    <property type="entry name" value="LRR_dom_sf"/>
</dbReference>
<dbReference type="PATRIC" id="fig|294.133.peg.1878"/>
<sequence>MILCLDRQFPEQQLSEGDELDLRNVSAQIWPKVLSRCTAIELRLYNLKLPSLEGIDKLTNTRRLKFEWATKIEVLEPVFKLRDLTHLAVEDFPKLRRLDGIEELSELTELRLSGNLGGGSSPIRLNSIEPVSRISKLTKFSLANATFEVDDITSLARCTHLRHLSLTNQFDRTQVAFLASRLNEQLVEPLAAYVKTHLRCVKCSSLKSMFTGRKMPILCPTCDAPRFEKLTHQFEQMMIDA</sequence>
<dbReference type="Proteomes" id="UP000033400">
    <property type="component" value="Unassembled WGS sequence"/>
</dbReference>
<dbReference type="Gene3D" id="3.80.10.10">
    <property type="entry name" value="Ribonuclease Inhibitor"/>
    <property type="match status" value="1"/>
</dbReference>
<reference evidence="1 2" key="1">
    <citation type="submission" date="2015-03" db="EMBL/GenBank/DDBJ databases">
        <title>Comparative genomics of Pseudomonas insights into diversity of traits involved in vanlence and defense.</title>
        <authorList>
            <person name="Qin Y."/>
        </authorList>
    </citation>
    <scope>NUCLEOTIDE SEQUENCE [LARGE SCALE GENOMIC DNA]</scope>
    <source>
        <strain evidence="1 2">H24</strain>
    </source>
</reference>
<proteinExistence type="predicted"/>
<dbReference type="EMBL" id="LACH01000002">
    <property type="protein sequence ID" value="KJZ67639.1"/>
    <property type="molecule type" value="Genomic_DNA"/>
</dbReference>
<dbReference type="AlphaFoldDB" id="A0A0F4VFZ6"/>
<comment type="caution">
    <text evidence="1">The sequence shown here is derived from an EMBL/GenBank/DDBJ whole genome shotgun (WGS) entry which is preliminary data.</text>
</comment>
<evidence type="ECO:0000313" key="2">
    <source>
        <dbReference type="Proteomes" id="UP000033400"/>
    </source>
</evidence>
<protein>
    <submittedName>
        <fullName evidence="1">Internalin G</fullName>
    </submittedName>
</protein>
<dbReference type="SUPFAM" id="SSF52058">
    <property type="entry name" value="L domain-like"/>
    <property type="match status" value="1"/>
</dbReference>
<accession>A0A0F4VFZ6</accession>
<dbReference type="OrthoDB" id="6864918at2"/>
<organism evidence="1 2">
    <name type="scientific">Pseudomonas fluorescens</name>
    <dbReference type="NCBI Taxonomy" id="294"/>
    <lineage>
        <taxon>Bacteria</taxon>
        <taxon>Pseudomonadati</taxon>
        <taxon>Pseudomonadota</taxon>
        <taxon>Gammaproteobacteria</taxon>
        <taxon>Pseudomonadales</taxon>
        <taxon>Pseudomonadaceae</taxon>
        <taxon>Pseudomonas</taxon>
    </lineage>
</organism>
<name>A0A0F4VFZ6_PSEFL</name>